<dbReference type="Gene3D" id="3.40.50.300">
    <property type="entry name" value="P-loop containing nucleotide triphosphate hydrolases"/>
    <property type="match status" value="1"/>
</dbReference>
<dbReference type="PANTHER" id="PTHR22674:SF6">
    <property type="entry name" value="NTPASE KAP FAMILY P-LOOP DOMAIN-CONTAINING PROTEIN 1"/>
    <property type="match status" value="1"/>
</dbReference>
<organism evidence="2 3">
    <name type="scientific">candidate division TA06 bacterium B3_TA06</name>
    <dbReference type="NCBI Taxonomy" id="2012487"/>
    <lineage>
        <taxon>Bacteria</taxon>
        <taxon>Bacteria division TA06</taxon>
    </lineage>
</organism>
<accession>A0A532V453</accession>
<name>A0A532V453_UNCT6</name>
<feature type="domain" description="KAP NTPase" evidence="1">
    <location>
        <begin position="43"/>
        <end position="313"/>
    </location>
</feature>
<proteinExistence type="predicted"/>
<dbReference type="SUPFAM" id="SSF52540">
    <property type="entry name" value="P-loop containing nucleoside triphosphate hydrolases"/>
    <property type="match status" value="1"/>
</dbReference>
<evidence type="ECO:0000313" key="3">
    <source>
        <dbReference type="Proteomes" id="UP000317778"/>
    </source>
</evidence>
<dbReference type="Proteomes" id="UP000317778">
    <property type="component" value="Unassembled WGS sequence"/>
</dbReference>
<sequence>MTKAEEPKPTIRFKRREPIDDIKNDLLGFDKLVPQFVEELRATDPPYVIGLTGEWGIGKSSFLVECIKQRAKRYPTLEVVDRMELWRFSGRVDLATAMVETITEHLRLSQKESAKELLGKVRDTLFKFASWVSIGLPGVNVHSKPDEIYNIWKAAEKELHEQFDELVEKGLEGKSKNTKIVVPVDDLDRCLPDKALEFLEKLRLFFDSERVIFIVALDKEVVADAITARFGKDVNINGHWYLEKLIDRMYRIPLPTHEHFQGFVTKKYKELVGIEADKDFEKAIGRWWDRSKGYGPKAMGNPRRILRAVEKILSLVSRIESPDRKREIFVMFPLLLLREIYHDFYSFVKRDGEIILRLGTVEKLNLQIDEIVKKHGENVKSFCLDEDIIDICRQVKRGLLSVAKNDWRKGKGIIESSAHFFDDNVT</sequence>
<protein>
    <recommendedName>
        <fullName evidence="1">KAP NTPase domain-containing protein</fullName>
    </recommendedName>
</protein>
<evidence type="ECO:0000313" key="2">
    <source>
        <dbReference type="EMBL" id="TKJ41928.1"/>
    </source>
</evidence>
<dbReference type="PANTHER" id="PTHR22674">
    <property type="entry name" value="NTPASE, KAP FAMILY P-LOOP DOMAIN-CONTAINING 1"/>
    <property type="match status" value="1"/>
</dbReference>
<evidence type="ECO:0000259" key="1">
    <source>
        <dbReference type="Pfam" id="PF07693"/>
    </source>
</evidence>
<dbReference type="InterPro" id="IPR011646">
    <property type="entry name" value="KAP_P-loop"/>
</dbReference>
<dbReference type="Pfam" id="PF07693">
    <property type="entry name" value="KAP_NTPase"/>
    <property type="match status" value="1"/>
</dbReference>
<dbReference type="InterPro" id="IPR052754">
    <property type="entry name" value="NTPase_KAP_P-loop"/>
</dbReference>
<dbReference type="InterPro" id="IPR027417">
    <property type="entry name" value="P-loop_NTPase"/>
</dbReference>
<reference evidence="2 3" key="1">
    <citation type="submission" date="2017-06" db="EMBL/GenBank/DDBJ databases">
        <title>Novel microbial phyla capable of carbon fixation and sulfur reduction in deep-sea sediments.</title>
        <authorList>
            <person name="Huang J."/>
            <person name="Baker B."/>
            <person name="Wang Y."/>
        </authorList>
    </citation>
    <scope>NUCLEOTIDE SEQUENCE [LARGE SCALE GENOMIC DNA]</scope>
    <source>
        <strain evidence="2">B3_TA06</strain>
    </source>
</reference>
<gene>
    <name evidence="2" type="ORF">CEE36_07685</name>
</gene>
<comment type="caution">
    <text evidence="2">The sequence shown here is derived from an EMBL/GenBank/DDBJ whole genome shotgun (WGS) entry which is preliminary data.</text>
</comment>
<dbReference type="AlphaFoldDB" id="A0A532V453"/>
<dbReference type="EMBL" id="NJBO01000012">
    <property type="protein sequence ID" value="TKJ41928.1"/>
    <property type="molecule type" value="Genomic_DNA"/>
</dbReference>